<protein>
    <recommendedName>
        <fullName evidence="14">Mitochondrial thiamine pyrophosphate carrier 1</fullName>
    </recommendedName>
</protein>
<dbReference type="PANTHER" id="PTHR45618">
    <property type="entry name" value="MITOCHONDRIAL DICARBOXYLATE CARRIER-RELATED"/>
    <property type="match status" value="1"/>
</dbReference>
<evidence type="ECO:0000256" key="9">
    <source>
        <dbReference type="ARBA" id="ARBA00023136"/>
    </source>
</evidence>
<keyword evidence="13" id="KW-1185">Reference proteome</keyword>
<evidence type="ECO:0000256" key="1">
    <source>
        <dbReference type="ARBA" id="ARBA00004448"/>
    </source>
</evidence>
<gene>
    <name evidence="12" type="ORF">M409DRAFT_24894</name>
</gene>
<feature type="repeat" description="Solcar" evidence="10">
    <location>
        <begin position="228"/>
        <end position="312"/>
    </location>
</feature>
<evidence type="ECO:0000256" key="6">
    <source>
        <dbReference type="ARBA" id="ARBA00022792"/>
    </source>
</evidence>
<dbReference type="AlphaFoldDB" id="A0A6A6CE76"/>
<keyword evidence="9 10" id="KW-0472">Membrane</keyword>
<dbReference type="PROSITE" id="PS50920">
    <property type="entry name" value="SOLCAR"/>
    <property type="match status" value="3"/>
</dbReference>
<feature type="repeat" description="Solcar" evidence="10">
    <location>
        <begin position="129"/>
        <end position="220"/>
    </location>
</feature>
<keyword evidence="7" id="KW-1133">Transmembrane helix</keyword>
<dbReference type="FunFam" id="1.50.40.10:FF:000009">
    <property type="entry name" value="Mitochondrial 2-oxoglutarate/malate carrier protein"/>
    <property type="match status" value="1"/>
</dbReference>
<name>A0A6A6CE76_ZASCE</name>
<evidence type="ECO:0000256" key="3">
    <source>
        <dbReference type="ARBA" id="ARBA00022448"/>
    </source>
</evidence>
<evidence type="ECO:0000313" key="13">
    <source>
        <dbReference type="Proteomes" id="UP000799537"/>
    </source>
</evidence>
<evidence type="ECO:0000256" key="8">
    <source>
        <dbReference type="ARBA" id="ARBA00023128"/>
    </source>
</evidence>
<proteinExistence type="inferred from homology"/>
<comment type="similarity">
    <text evidence="2 11">Belongs to the mitochondrial carrier (TC 2.A.29) family.</text>
</comment>
<dbReference type="InterPro" id="IPR023395">
    <property type="entry name" value="MCP_dom_sf"/>
</dbReference>
<keyword evidence="8" id="KW-0496">Mitochondrion</keyword>
<evidence type="ECO:0000256" key="7">
    <source>
        <dbReference type="ARBA" id="ARBA00022989"/>
    </source>
</evidence>
<keyword evidence="4 10" id="KW-0812">Transmembrane</keyword>
<feature type="repeat" description="Solcar" evidence="10">
    <location>
        <begin position="28"/>
        <end position="117"/>
    </location>
</feature>
<keyword evidence="3 11" id="KW-0813">Transport</keyword>
<keyword evidence="6" id="KW-0999">Mitochondrion inner membrane</keyword>
<evidence type="ECO:0000256" key="5">
    <source>
        <dbReference type="ARBA" id="ARBA00022737"/>
    </source>
</evidence>
<dbReference type="GO" id="GO:0005743">
    <property type="term" value="C:mitochondrial inner membrane"/>
    <property type="evidence" value="ECO:0007669"/>
    <property type="project" value="UniProtKB-SubCell"/>
</dbReference>
<dbReference type="Pfam" id="PF00153">
    <property type="entry name" value="Mito_carr"/>
    <property type="match status" value="3"/>
</dbReference>
<dbReference type="EMBL" id="ML993602">
    <property type="protein sequence ID" value="KAF2164993.1"/>
    <property type="molecule type" value="Genomic_DNA"/>
</dbReference>
<evidence type="ECO:0008006" key="14">
    <source>
        <dbReference type="Google" id="ProtNLM"/>
    </source>
</evidence>
<dbReference type="InterPro" id="IPR018108">
    <property type="entry name" value="MCP_transmembrane"/>
</dbReference>
<comment type="subcellular location">
    <subcellularLocation>
        <location evidence="1">Mitochondrion inner membrane</location>
        <topology evidence="1">Multi-pass membrane protein</topology>
    </subcellularLocation>
</comment>
<keyword evidence="5" id="KW-0677">Repeat</keyword>
<evidence type="ECO:0000256" key="10">
    <source>
        <dbReference type="PROSITE-ProRule" id="PRU00282"/>
    </source>
</evidence>
<dbReference type="GeneID" id="54560713"/>
<sequence length="319" mass="34235">MSKPGRSEGEAVTAKAEHVTKSALATVGNQILPFVIGGGSGIVATTCLQPIDMVKVRLQLLGEGSKGAKAVTPLQAARMVVAEGGFVGLYNGISAAWLRQATYATLRLGFFDRFLEFFRTRAQSQGREVNFGERAAASLGGGGLAAALANPAEVGLIRMQSDGMKPPAERANYRSVLDALTRIAKSEGIFALWQGSYPTVIRAMATNFGQLAFFSESKAQLEKHTSLSDRNRTFAASGIAGFFAAFFSLPFDFLKTRLQRGGGAYKGVFDCATRVAREEGLLRFYRGFGTYVLRIAPHTIITLIVADNLKAVFMPSSEL</sequence>
<dbReference type="OrthoDB" id="756301at2759"/>
<reference evidence="12" key="1">
    <citation type="journal article" date="2020" name="Stud. Mycol.">
        <title>101 Dothideomycetes genomes: a test case for predicting lifestyles and emergence of pathogens.</title>
        <authorList>
            <person name="Haridas S."/>
            <person name="Albert R."/>
            <person name="Binder M."/>
            <person name="Bloem J."/>
            <person name="Labutti K."/>
            <person name="Salamov A."/>
            <person name="Andreopoulos B."/>
            <person name="Baker S."/>
            <person name="Barry K."/>
            <person name="Bills G."/>
            <person name="Bluhm B."/>
            <person name="Cannon C."/>
            <person name="Castanera R."/>
            <person name="Culley D."/>
            <person name="Daum C."/>
            <person name="Ezra D."/>
            <person name="Gonzalez J."/>
            <person name="Henrissat B."/>
            <person name="Kuo A."/>
            <person name="Liang C."/>
            <person name="Lipzen A."/>
            <person name="Lutzoni F."/>
            <person name="Magnuson J."/>
            <person name="Mondo S."/>
            <person name="Nolan M."/>
            <person name="Ohm R."/>
            <person name="Pangilinan J."/>
            <person name="Park H.-J."/>
            <person name="Ramirez L."/>
            <person name="Alfaro M."/>
            <person name="Sun H."/>
            <person name="Tritt A."/>
            <person name="Yoshinaga Y."/>
            <person name="Zwiers L.-H."/>
            <person name="Turgeon B."/>
            <person name="Goodwin S."/>
            <person name="Spatafora J."/>
            <person name="Crous P."/>
            <person name="Grigoriev I."/>
        </authorList>
    </citation>
    <scope>NUCLEOTIDE SEQUENCE</scope>
    <source>
        <strain evidence="12">ATCC 36951</strain>
    </source>
</reference>
<accession>A0A6A6CE76</accession>
<evidence type="ECO:0000313" key="12">
    <source>
        <dbReference type="EMBL" id="KAF2164993.1"/>
    </source>
</evidence>
<evidence type="ECO:0000256" key="11">
    <source>
        <dbReference type="RuleBase" id="RU000488"/>
    </source>
</evidence>
<dbReference type="InterPro" id="IPR050391">
    <property type="entry name" value="Mito_Metabolite_Transporter"/>
</dbReference>
<evidence type="ECO:0000256" key="4">
    <source>
        <dbReference type="ARBA" id="ARBA00022692"/>
    </source>
</evidence>
<dbReference type="Gene3D" id="1.50.40.10">
    <property type="entry name" value="Mitochondrial carrier domain"/>
    <property type="match status" value="1"/>
</dbReference>
<dbReference type="SUPFAM" id="SSF103506">
    <property type="entry name" value="Mitochondrial carrier"/>
    <property type="match status" value="1"/>
</dbReference>
<dbReference type="Proteomes" id="UP000799537">
    <property type="component" value="Unassembled WGS sequence"/>
</dbReference>
<organism evidence="12 13">
    <name type="scientific">Zasmidium cellare ATCC 36951</name>
    <dbReference type="NCBI Taxonomy" id="1080233"/>
    <lineage>
        <taxon>Eukaryota</taxon>
        <taxon>Fungi</taxon>
        <taxon>Dikarya</taxon>
        <taxon>Ascomycota</taxon>
        <taxon>Pezizomycotina</taxon>
        <taxon>Dothideomycetes</taxon>
        <taxon>Dothideomycetidae</taxon>
        <taxon>Mycosphaerellales</taxon>
        <taxon>Mycosphaerellaceae</taxon>
        <taxon>Zasmidium</taxon>
    </lineage>
</organism>
<evidence type="ECO:0000256" key="2">
    <source>
        <dbReference type="ARBA" id="ARBA00006375"/>
    </source>
</evidence>
<dbReference type="RefSeq" id="XP_033665882.1">
    <property type="nucleotide sequence ID" value="XM_033807441.1"/>
</dbReference>